<evidence type="ECO:0000313" key="8">
    <source>
        <dbReference type="EMBL" id="KAK2181042.1"/>
    </source>
</evidence>
<evidence type="ECO:0000256" key="3">
    <source>
        <dbReference type="ARBA" id="ARBA00022989"/>
    </source>
</evidence>
<name>A0AAD9NSE1_RIDPI</name>
<sequence length="363" mass="41609">MFAKSIYNELFYKRFRVSVTHDGLVNWVPGGKFVTSCQLDITFYPFDDQMCNIDLVDWAYHGLQVKLINGSDRIGLDAYTHSGEWDILRTEATSGNQFYESDPGVPFPRVRFTLYLRRKPMFYLINIITPCMMMSLLSVLVFYLPPDSGEKVSLGITVLLSFSVFLLLVAENVPKTSEYIPLLGIYLTLIMGMTALSILFCVVVLNLHHEEKNTPVPHWLRCVYNYVAFVLCVRHYNGGQRASLFPLIDVKHSLHRNMSCRRQAPLPFDGLLESSMYSDDGRSTTNHKAGSALEEILQHLRQVTGRLKDSEEQDIIRLQWKMLAKLLDRFFLILFVLLVVVSSLVLLVFYPLFGRTNFPAQPT</sequence>
<dbReference type="Proteomes" id="UP001209878">
    <property type="component" value="Unassembled WGS sequence"/>
</dbReference>
<evidence type="ECO:0000313" key="9">
    <source>
        <dbReference type="Proteomes" id="UP001209878"/>
    </source>
</evidence>
<keyword evidence="2 5" id="KW-0812">Transmembrane</keyword>
<gene>
    <name evidence="8" type="ORF">NP493_414g02038</name>
</gene>
<evidence type="ECO:0000256" key="4">
    <source>
        <dbReference type="ARBA" id="ARBA00023136"/>
    </source>
</evidence>
<dbReference type="InterPro" id="IPR006029">
    <property type="entry name" value="Neurotrans-gated_channel_TM"/>
</dbReference>
<comment type="similarity">
    <text evidence="5">Belongs to the ligand-gated ion channel (TC 1.A.9) family.</text>
</comment>
<dbReference type="InterPro" id="IPR038050">
    <property type="entry name" value="Neuro_actylchol_rec"/>
</dbReference>
<dbReference type="InterPro" id="IPR006201">
    <property type="entry name" value="Neur_channel"/>
</dbReference>
<reference evidence="8" key="1">
    <citation type="journal article" date="2023" name="Mol. Biol. Evol.">
        <title>Third-Generation Sequencing Reveals the Adaptive Role of the Epigenome in Three Deep-Sea Polychaetes.</title>
        <authorList>
            <person name="Perez M."/>
            <person name="Aroh O."/>
            <person name="Sun Y."/>
            <person name="Lan Y."/>
            <person name="Juniper S.K."/>
            <person name="Young C.R."/>
            <person name="Angers B."/>
            <person name="Qian P.Y."/>
        </authorList>
    </citation>
    <scope>NUCLEOTIDE SEQUENCE</scope>
    <source>
        <strain evidence="8">R07B-5</strain>
    </source>
</reference>
<feature type="transmembrane region" description="Helical" evidence="5">
    <location>
        <begin position="121"/>
        <end position="146"/>
    </location>
</feature>
<dbReference type="PROSITE" id="PS00236">
    <property type="entry name" value="NEUROTR_ION_CHANNEL"/>
    <property type="match status" value="1"/>
</dbReference>
<dbReference type="SUPFAM" id="SSF63712">
    <property type="entry name" value="Nicotinic receptor ligand binding domain-like"/>
    <property type="match status" value="1"/>
</dbReference>
<keyword evidence="5" id="KW-0813">Transport</keyword>
<feature type="domain" description="Neurotransmitter-gated ion-channel ligand-binding" evidence="6">
    <location>
        <begin position="14"/>
        <end position="120"/>
    </location>
</feature>
<keyword evidence="9" id="KW-1185">Reference proteome</keyword>
<keyword evidence="4 5" id="KW-0472">Membrane</keyword>
<dbReference type="Pfam" id="PF02931">
    <property type="entry name" value="Neur_chan_LBD"/>
    <property type="match status" value="1"/>
</dbReference>
<dbReference type="CDD" id="cd19051">
    <property type="entry name" value="LGIC_TM_cation"/>
    <property type="match status" value="1"/>
</dbReference>
<dbReference type="GO" id="GO:0016020">
    <property type="term" value="C:membrane"/>
    <property type="evidence" value="ECO:0007669"/>
    <property type="project" value="UniProtKB-SubCell"/>
</dbReference>
<evidence type="ECO:0000259" key="6">
    <source>
        <dbReference type="Pfam" id="PF02931"/>
    </source>
</evidence>
<dbReference type="PRINTS" id="PR00252">
    <property type="entry name" value="NRIONCHANNEL"/>
</dbReference>
<dbReference type="InterPro" id="IPR036719">
    <property type="entry name" value="Neuro-gated_channel_TM_sf"/>
</dbReference>
<dbReference type="InterPro" id="IPR006202">
    <property type="entry name" value="Neur_chan_lig-bd"/>
</dbReference>
<feature type="transmembrane region" description="Helical" evidence="5">
    <location>
        <begin position="152"/>
        <end position="170"/>
    </location>
</feature>
<evidence type="ECO:0000256" key="1">
    <source>
        <dbReference type="ARBA" id="ARBA00004141"/>
    </source>
</evidence>
<dbReference type="InterPro" id="IPR036734">
    <property type="entry name" value="Neur_chan_lig-bd_sf"/>
</dbReference>
<dbReference type="Gene3D" id="2.70.170.10">
    <property type="entry name" value="Neurotransmitter-gated ion-channel ligand-binding domain"/>
    <property type="match status" value="1"/>
</dbReference>
<feature type="transmembrane region" description="Helical" evidence="5">
    <location>
        <begin position="182"/>
        <end position="206"/>
    </location>
</feature>
<feature type="domain" description="Neurotransmitter-gated ion-channel transmembrane" evidence="7">
    <location>
        <begin position="127"/>
        <end position="346"/>
    </location>
</feature>
<comment type="caution">
    <text evidence="8">The sequence shown here is derived from an EMBL/GenBank/DDBJ whole genome shotgun (WGS) entry which is preliminary data.</text>
</comment>
<proteinExistence type="inferred from homology"/>
<keyword evidence="5" id="KW-0406">Ion transport</keyword>
<dbReference type="Pfam" id="PF02932">
    <property type="entry name" value="Neur_chan_memb"/>
    <property type="match status" value="1"/>
</dbReference>
<dbReference type="EMBL" id="JAODUO010000414">
    <property type="protein sequence ID" value="KAK2181042.1"/>
    <property type="molecule type" value="Genomic_DNA"/>
</dbReference>
<keyword evidence="3 5" id="KW-1133">Transmembrane helix</keyword>
<dbReference type="AlphaFoldDB" id="A0AAD9NSE1"/>
<evidence type="ECO:0000256" key="5">
    <source>
        <dbReference type="RuleBase" id="RU000687"/>
    </source>
</evidence>
<dbReference type="FunFam" id="1.20.58.390:FF:000043">
    <property type="entry name" value="AcetylCholine Receptor"/>
    <property type="match status" value="1"/>
</dbReference>
<dbReference type="PANTHER" id="PTHR18945">
    <property type="entry name" value="NEUROTRANSMITTER GATED ION CHANNEL"/>
    <property type="match status" value="1"/>
</dbReference>
<dbReference type="GO" id="GO:0005230">
    <property type="term" value="F:extracellular ligand-gated monoatomic ion channel activity"/>
    <property type="evidence" value="ECO:0007669"/>
    <property type="project" value="InterPro"/>
</dbReference>
<evidence type="ECO:0000256" key="2">
    <source>
        <dbReference type="ARBA" id="ARBA00022692"/>
    </source>
</evidence>
<evidence type="ECO:0000259" key="7">
    <source>
        <dbReference type="Pfam" id="PF02932"/>
    </source>
</evidence>
<protein>
    <submittedName>
        <fullName evidence="8">Uncharacterized protein</fullName>
    </submittedName>
</protein>
<dbReference type="SUPFAM" id="SSF90112">
    <property type="entry name" value="Neurotransmitter-gated ion-channel transmembrane pore"/>
    <property type="match status" value="1"/>
</dbReference>
<keyword evidence="5" id="KW-0407">Ion channel</keyword>
<accession>A0AAD9NSE1</accession>
<feature type="transmembrane region" description="Helical" evidence="5">
    <location>
        <begin position="330"/>
        <end position="353"/>
    </location>
</feature>
<dbReference type="GO" id="GO:0004888">
    <property type="term" value="F:transmembrane signaling receptor activity"/>
    <property type="evidence" value="ECO:0007669"/>
    <property type="project" value="InterPro"/>
</dbReference>
<dbReference type="InterPro" id="IPR018000">
    <property type="entry name" value="Neurotransmitter_ion_chnl_CS"/>
</dbReference>
<comment type="subcellular location">
    <subcellularLocation>
        <location evidence="1">Membrane</location>
        <topology evidence="1">Multi-pass membrane protein</topology>
    </subcellularLocation>
</comment>
<organism evidence="8 9">
    <name type="scientific">Ridgeia piscesae</name>
    <name type="common">Tubeworm</name>
    <dbReference type="NCBI Taxonomy" id="27915"/>
    <lineage>
        <taxon>Eukaryota</taxon>
        <taxon>Metazoa</taxon>
        <taxon>Spiralia</taxon>
        <taxon>Lophotrochozoa</taxon>
        <taxon>Annelida</taxon>
        <taxon>Polychaeta</taxon>
        <taxon>Sedentaria</taxon>
        <taxon>Canalipalpata</taxon>
        <taxon>Sabellida</taxon>
        <taxon>Siboglinidae</taxon>
        <taxon>Ridgeia</taxon>
    </lineage>
</organism>
<dbReference type="Gene3D" id="1.20.58.390">
    <property type="entry name" value="Neurotransmitter-gated ion-channel transmembrane domain"/>
    <property type="match status" value="2"/>
</dbReference>